<comment type="caution">
    <text evidence="1">The sequence shown here is derived from an EMBL/GenBank/DDBJ whole genome shotgun (WGS) entry which is preliminary data.</text>
</comment>
<dbReference type="InterPro" id="IPR012341">
    <property type="entry name" value="6hp_glycosidase-like_sf"/>
</dbReference>
<proteinExistence type="predicted"/>
<protein>
    <recommendedName>
        <fullName evidence="3">Glycoside hydrolase family 15</fullName>
    </recommendedName>
</protein>
<accession>A0ABS4YPP0</accession>
<reference evidence="1 2" key="1">
    <citation type="submission" date="2021-03" db="EMBL/GenBank/DDBJ databases">
        <title>Sequencing the genomes of 1000 actinobacteria strains.</title>
        <authorList>
            <person name="Klenk H.-P."/>
        </authorList>
    </citation>
    <scope>NUCLEOTIDE SEQUENCE [LARGE SCALE GENOMIC DNA]</scope>
    <source>
        <strain evidence="1 2">DSM 14564</strain>
    </source>
</reference>
<dbReference type="RefSeq" id="WP_209894914.1">
    <property type="nucleotide sequence ID" value="NZ_BAAAJV010000008.1"/>
</dbReference>
<gene>
    <name evidence="1" type="ORF">JOF44_003670</name>
</gene>
<dbReference type="SUPFAM" id="SSF48208">
    <property type="entry name" value="Six-hairpin glycosidases"/>
    <property type="match status" value="1"/>
</dbReference>
<name>A0ABS4YPP0_9MICO</name>
<dbReference type="Proteomes" id="UP000698222">
    <property type="component" value="Unassembled WGS sequence"/>
</dbReference>
<evidence type="ECO:0008006" key="3">
    <source>
        <dbReference type="Google" id="ProtNLM"/>
    </source>
</evidence>
<dbReference type="EMBL" id="JAGIOC010000001">
    <property type="protein sequence ID" value="MBP2410767.1"/>
    <property type="molecule type" value="Genomic_DNA"/>
</dbReference>
<dbReference type="PROSITE" id="PS51318">
    <property type="entry name" value="TAT"/>
    <property type="match status" value="1"/>
</dbReference>
<organism evidence="1 2">
    <name type="scientific">Brachybacterium fresconis</name>
    <dbReference type="NCBI Taxonomy" id="173363"/>
    <lineage>
        <taxon>Bacteria</taxon>
        <taxon>Bacillati</taxon>
        <taxon>Actinomycetota</taxon>
        <taxon>Actinomycetes</taxon>
        <taxon>Micrococcales</taxon>
        <taxon>Dermabacteraceae</taxon>
        <taxon>Brachybacterium</taxon>
    </lineage>
</organism>
<sequence length="446" mass="46939">MPASPSRRRVLRGAGTLAVLGAAGTGAYTLRRRFSPPVDPRTVVPLFSATVAYDASETRQLIEADGTGTGTDSLDPGTRLLSAVPDTAAVRGRAAEFLAGTARWTDALAEGSGALSSRPALRELASSALADLWVLTDDLPAPVAGWSRNWRFIWPRDAAFAAVALARIGHPDRALDVLTHLESLQAGDGWYEARYVPGTDRAPDDRARQFDGTGLVLWAAAEVVATAPRERRAAVRGRLAGLISTSQQVLLASTGDGTVMPPVSPDYWEVHERSVTLGIMATTLAGLRAGAELTGGDRARRAAEAFRSLLTETFGAHGYQRHRRGGGADSALAFLDATGCHGIASADQLLSLRQELARPAGGIAPGASWKADGISWTPSTSLLALALARSGRTTEAVELLLWLAQHRTEAGSLPEKVLFDGRPAAVAPLAWTAANVLLALDALNED</sequence>
<dbReference type="InterPro" id="IPR006311">
    <property type="entry name" value="TAT_signal"/>
</dbReference>
<evidence type="ECO:0000313" key="1">
    <source>
        <dbReference type="EMBL" id="MBP2410767.1"/>
    </source>
</evidence>
<dbReference type="Gene3D" id="1.50.10.10">
    <property type="match status" value="1"/>
</dbReference>
<keyword evidence="2" id="KW-1185">Reference proteome</keyword>
<dbReference type="InterPro" id="IPR008928">
    <property type="entry name" value="6-hairpin_glycosidase_sf"/>
</dbReference>
<evidence type="ECO:0000313" key="2">
    <source>
        <dbReference type="Proteomes" id="UP000698222"/>
    </source>
</evidence>